<dbReference type="FunFam" id="3.40.1280.10:FF:000008">
    <property type="entry name" value="Group 3 RNA methyltransferase TrmH"/>
    <property type="match status" value="1"/>
</dbReference>
<dbReference type="InterPro" id="IPR029028">
    <property type="entry name" value="Alpha/beta_knot_MTases"/>
</dbReference>
<evidence type="ECO:0000313" key="6">
    <source>
        <dbReference type="Proteomes" id="UP000002432"/>
    </source>
</evidence>
<dbReference type="GO" id="GO:0006396">
    <property type="term" value="P:RNA processing"/>
    <property type="evidence" value="ECO:0007669"/>
    <property type="project" value="InterPro"/>
</dbReference>
<evidence type="ECO:0000256" key="2">
    <source>
        <dbReference type="ARBA" id="ARBA00022603"/>
    </source>
</evidence>
<keyword evidence="3" id="KW-0808">Transferase</keyword>
<keyword evidence="6" id="KW-1185">Reference proteome</keyword>
<dbReference type="GO" id="GO:0005829">
    <property type="term" value="C:cytosol"/>
    <property type="evidence" value="ECO:0007669"/>
    <property type="project" value="TreeGrafter"/>
</dbReference>
<dbReference type="PANTHER" id="PTHR46429">
    <property type="entry name" value="23S RRNA (GUANOSINE-2'-O-)-METHYLTRANSFERASE RLMB"/>
    <property type="match status" value="1"/>
</dbReference>
<dbReference type="PANTHER" id="PTHR46429:SF1">
    <property type="entry name" value="23S RRNA (GUANOSINE-2'-O-)-METHYLTRANSFERASE RLMB"/>
    <property type="match status" value="1"/>
</dbReference>
<dbReference type="SUPFAM" id="SSF75217">
    <property type="entry name" value="alpha/beta knot"/>
    <property type="match status" value="1"/>
</dbReference>
<dbReference type="HOGENOM" id="CLU_021322_0_1_0"/>
<comment type="similarity">
    <text evidence="1">Belongs to the class IV-like SAM-binding methyltransferase superfamily. RNA methyltransferase TrmH family.</text>
</comment>
<proteinExistence type="inferred from homology"/>
<accession>Q1ISZ4</accession>
<dbReference type="Pfam" id="PF00588">
    <property type="entry name" value="SpoU_methylase"/>
    <property type="match status" value="1"/>
</dbReference>
<dbReference type="NCBIfam" id="TIGR00186">
    <property type="entry name" value="rRNA_methyl_3"/>
    <property type="match status" value="1"/>
</dbReference>
<dbReference type="KEGG" id="aba:Acid345_1003"/>
<dbReference type="SUPFAM" id="SSF55315">
    <property type="entry name" value="L30e-like"/>
    <property type="match status" value="1"/>
</dbReference>
<dbReference type="SMART" id="SM00967">
    <property type="entry name" value="SpoU_sub_bind"/>
    <property type="match status" value="1"/>
</dbReference>
<protein>
    <submittedName>
        <fullName evidence="5">RNA methyltransferase TrmH, group 3</fullName>
    </submittedName>
</protein>
<dbReference type="STRING" id="204669.Acid345_1003"/>
<dbReference type="EnsemblBacteria" id="ABF40006">
    <property type="protein sequence ID" value="ABF40006"/>
    <property type="gene ID" value="Acid345_1003"/>
</dbReference>
<gene>
    <name evidence="5" type="ordered locus">Acid345_1003</name>
</gene>
<dbReference type="EMBL" id="CP000360">
    <property type="protein sequence ID" value="ABF40006.1"/>
    <property type="molecule type" value="Genomic_DNA"/>
</dbReference>
<organism evidence="5 6">
    <name type="scientific">Koribacter versatilis (strain Ellin345)</name>
    <dbReference type="NCBI Taxonomy" id="204669"/>
    <lineage>
        <taxon>Bacteria</taxon>
        <taxon>Pseudomonadati</taxon>
        <taxon>Acidobacteriota</taxon>
        <taxon>Terriglobia</taxon>
        <taxon>Terriglobales</taxon>
        <taxon>Candidatus Korobacteraceae</taxon>
        <taxon>Candidatus Korobacter</taxon>
    </lineage>
</organism>
<name>Q1ISZ4_KORVE</name>
<dbReference type="GO" id="GO:0008173">
    <property type="term" value="F:RNA methyltransferase activity"/>
    <property type="evidence" value="ECO:0007669"/>
    <property type="project" value="InterPro"/>
</dbReference>
<evidence type="ECO:0000256" key="1">
    <source>
        <dbReference type="ARBA" id="ARBA00007228"/>
    </source>
</evidence>
<dbReference type="InterPro" id="IPR013123">
    <property type="entry name" value="SpoU_subst-bd"/>
</dbReference>
<dbReference type="RefSeq" id="WP_011521808.1">
    <property type="nucleotide sequence ID" value="NC_008009.1"/>
</dbReference>
<sequence length="261" mass="28476">MDVIYGIHPVSEALKSRGRSFQYVAIAKDRMDPRVQRIVEDARESGITVRFLPRDFLDRTANTNMHQGVIAVTSKKEYLDLDDIIEKKRGEHAFVVVLDGIEDPHNLGALIRSADGAGVDGVVIPERRAVGVTGTAMKASAGAAEYVPIARVTNIARSIEDLKDKYNVWTVGLDERGTQNYDEIDYNMSLALVLGAEGKGLHDLVRKKCDLLVKIPMAGEVSSLNVSVAGGIVMYEVSRQRRAKVAGAGSPGTTSKKKNRK</sequence>
<dbReference type="eggNOG" id="COG0566">
    <property type="taxonomic scope" value="Bacteria"/>
</dbReference>
<dbReference type="OrthoDB" id="9794400at2"/>
<reference evidence="5 6" key="1">
    <citation type="journal article" date="2009" name="Appl. Environ. Microbiol.">
        <title>Three genomes from the phylum Acidobacteria provide insight into the lifestyles of these microorganisms in soils.</title>
        <authorList>
            <person name="Ward N.L."/>
            <person name="Challacombe J.F."/>
            <person name="Janssen P.H."/>
            <person name="Henrissat B."/>
            <person name="Coutinho P.M."/>
            <person name="Wu M."/>
            <person name="Xie G."/>
            <person name="Haft D.H."/>
            <person name="Sait M."/>
            <person name="Badger J."/>
            <person name="Barabote R.D."/>
            <person name="Bradley B."/>
            <person name="Brettin T.S."/>
            <person name="Brinkac L.M."/>
            <person name="Bruce D."/>
            <person name="Creasy T."/>
            <person name="Daugherty S.C."/>
            <person name="Davidsen T.M."/>
            <person name="DeBoy R.T."/>
            <person name="Detter J.C."/>
            <person name="Dodson R.J."/>
            <person name="Durkin A.S."/>
            <person name="Ganapathy A."/>
            <person name="Gwinn-Giglio M."/>
            <person name="Han C.S."/>
            <person name="Khouri H."/>
            <person name="Kiss H."/>
            <person name="Kothari S.P."/>
            <person name="Madupu R."/>
            <person name="Nelson K.E."/>
            <person name="Nelson W.C."/>
            <person name="Paulsen I."/>
            <person name="Penn K."/>
            <person name="Ren Q."/>
            <person name="Rosovitz M.J."/>
            <person name="Selengut J.D."/>
            <person name="Shrivastava S."/>
            <person name="Sullivan S.A."/>
            <person name="Tapia R."/>
            <person name="Thompson L.S."/>
            <person name="Watkins K.L."/>
            <person name="Yang Q."/>
            <person name="Yu C."/>
            <person name="Zafar N."/>
            <person name="Zhou L."/>
            <person name="Kuske C.R."/>
        </authorList>
    </citation>
    <scope>NUCLEOTIDE SEQUENCE [LARGE SCALE GENOMIC DNA]</scope>
    <source>
        <strain evidence="5 6">Ellin345</strain>
    </source>
</reference>
<dbReference type="Proteomes" id="UP000002432">
    <property type="component" value="Chromosome"/>
</dbReference>
<dbReference type="Pfam" id="PF08032">
    <property type="entry name" value="SpoU_sub_bind"/>
    <property type="match status" value="1"/>
</dbReference>
<dbReference type="GO" id="GO:0032259">
    <property type="term" value="P:methylation"/>
    <property type="evidence" value="ECO:0007669"/>
    <property type="project" value="UniProtKB-KW"/>
</dbReference>
<dbReference type="AlphaFoldDB" id="Q1ISZ4"/>
<evidence type="ECO:0000256" key="3">
    <source>
        <dbReference type="ARBA" id="ARBA00022679"/>
    </source>
</evidence>
<evidence type="ECO:0000313" key="5">
    <source>
        <dbReference type="EMBL" id="ABF40006.1"/>
    </source>
</evidence>
<dbReference type="InterPro" id="IPR004441">
    <property type="entry name" value="rRNA_MeTrfase_TrmH"/>
</dbReference>
<feature type="domain" description="RNA 2-O ribose methyltransferase substrate binding" evidence="4">
    <location>
        <begin position="3"/>
        <end position="79"/>
    </location>
</feature>
<dbReference type="GO" id="GO:0003723">
    <property type="term" value="F:RNA binding"/>
    <property type="evidence" value="ECO:0007669"/>
    <property type="project" value="InterPro"/>
</dbReference>
<evidence type="ECO:0000259" key="4">
    <source>
        <dbReference type="SMART" id="SM00967"/>
    </source>
</evidence>
<dbReference type="Gene3D" id="3.40.1280.10">
    <property type="match status" value="1"/>
</dbReference>
<dbReference type="InterPro" id="IPR029026">
    <property type="entry name" value="tRNA_m1G_MTases_N"/>
</dbReference>
<dbReference type="Gene3D" id="3.30.1330.30">
    <property type="match status" value="1"/>
</dbReference>
<dbReference type="InterPro" id="IPR029064">
    <property type="entry name" value="Ribosomal_eL30-like_sf"/>
</dbReference>
<keyword evidence="2 5" id="KW-0489">Methyltransferase</keyword>
<dbReference type="CDD" id="cd18103">
    <property type="entry name" value="SpoU-like_RlmB"/>
    <property type="match status" value="1"/>
</dbReference>
<dbReference type="InterPro" id="IPR001537">
    <property type="entry name" value="SpoU_MeTrfase"/>
</dbReference>